<dbReference type="AlphaFoldDB" id="B9XDE3"/>
<accession>B9XDE3</accession>
<dbReference type="EMBL" id="ABOX02000006">
    <property type="protein sequence ID" value="EEF62089.1"/>
    <property type="molecule type" value="Genomic_DNA"/>
</dbReference>
<protein>
    <submittedName>
        <fullName evidence="1">Portal protein</fullName>
    </submittedName>
</protein>
<dbReference type="STRING" id="320771.Cflav_PD6364"/>
<dbReference type="Pfam" id="PF04860">
    <property type="entry name" value="Phage_portal"/>
    <property type="match status" value="1"/>
</dbReference>
<dbReference type="RefSeq" id="WP_007413841.1">
    <property type="nucleotide sequence ID" value="NZ_ABOX02000006.1"/>
</dbReference>
<evidence type="ECO:0000313" key="1">
    <source>
        <dbReference type="EMBL" id="EEF62089.1"/>
    </source>
</evidence>
<name>B9XDE3_PEDPL</name>
<dbReference type="OrthoDB" id="289766at2"/>
<sequence length="633" mass="71078">MKLLKDILQTWKSIRSGTSLTEAWLKGEEMDSPTQGTTLISPLQQSTWVYSAVSALATNVSQIPFCISRTGQRDGEHVVTGPTADLFKRPHENLDRYQFWELLVSWLQLRGEVFVVALNREGQVIPVREARGRNTIAQLLILSPLRFWHIIEGGELVGWRYTGFGYTDPPMESQVFLPEEIMQLRLPNPYDFWRGLSPLATALLAAQTDYASAQYMKGLMLNNADTGLIVTTDQQISPEQRETVVAALNQRKRKAGTADRPLFLWDGAKVERPMATSADMQFLENRKLNRLEIGAVFRVPPTVMGFSEDANRAVAQQERFNFIEQTILPLCARLEAFVEPILKSFGNDLCGWFDADCLPIMQEARRERGDAAAKFFAMGVPLNDINRAFDLGLPQYPWGATGYLSSTLQPIAAANQPASKSKKPAESDVFSRLLSNLEHDSGDQASIRPTGLRELKSKLSRFFFEQRGRVLGLLQTTVPTAGLQVQGLDDEHHQAVWKVLARTLAEEIFDVETETKELMNRLRSVMTAHAGTQVGEQILLERTEALTEVNYLTFERIKESLELGLRRGENHAQLTERLKPIFQDAADCRAGAIALSEIKAWSQAGQAPTELRSHEQPHILDNDFQIKEGANEN</sequence>
<comment type="caution">
    <text evidence="1">The sequence shown here is derived from an EMBL/GenBank/DDBJ whole genome shotgun (WGS) entry which is preliminary data.</text>
</comment>
<keyword evidence="2" id="KW-1185">Reference proteome</keyword>
<evidence type="ECO:0000313" key="2">
    <source>
        <dbReference type="Proteomes" id="UP000003688"/>
    </source>
</evidence>
<proteinExistence type="predicted"/>
<reference evidence="1 2" key="1">
    <citation type="journal article" date="2011" name="J. Bacteriol.">
        <title>Genome sequence of 'Pedosphaera parvula' Ellin514, an aerobic Verrucomicrobial isolate from pasture soil.</title>
        <authorList>
            <person name="Kant R."/>
            <person name="van Passel M.W."/>
            <person name="Sangwan P."/>
            <person name="Palva A."/>
            <person name="Lucas S."/>
            <person name="Copeland A."/>
            <person name="Lapidus A."/>
            <person name="Glavina Del Rio T."/>
            <person name="Dalin E."/>
            <person name="Tice H."/>
            <person name="Bruce D."/>
            <person name="Goodwin L."/>
            <person name="Pitluck S."/>
            <person name="Chertkov O."/>
            <person name="Larimer F.W."/>
            <person name="Land M.L."/>
            <person name="Hauser L."/>
            <person name="Brettin T.S."/>
            <person name="Detter J.C."/>
            <person name="Han S."/>
            <person name="de Vos W.M."/>
            <person name="Janssen P.H."/>
            <person name="Smidt H."/>
        </authorList>
    </citation>
    <scope>NUCLEOTIDE SEQUENCE [LARGE SCALE GENOMIC DNA]</scope>
    <source>
        <strain evidence="1 2">Ellin514</strain>
    </source>
</reference>
<dbReference type="Proteomes" id="UP000003688">
    <property type="component" value="Unassembled WGS sequence"/>
</dbReference>
<organism evidence="1 2">
    <name type="scientific">Pedosphaera parvula (strain Ellin514)</name>
    <dbReference type="NCBI Taxonomy" id="320771"/>
    <lineage>
        <taxon>Bacteria</taxon>
        <taxon>Pseudomonadati</taxon>
        <taxon>Verrucomicrobiota</taxon>
        <taxon>Pedosphaerae</taxon>
        <taxon>Pedosphaerales</taxon>
        <taxon>Pedosphaeraceae</taxon>
        <taxon>Pedosphaera</taxon>
    </lineage>
</organism>
<dbReference type="InterPro" id="IPR006944">
    <property type="entry name" value="Phage/GTA_portal"/>
</dbReference>
<gene>
    <name evidence="1" type="ORF">Cflav_PD6364</name>
</gene>